<evidence type="ECO:0000313" key="2">
    <source>
        <dbReference type="Proteomes" id="UP000054538"/>
    </source>
</evidence>
<name>A0A0D0E5C9_9AGAM</name>
<sequence length="57" mass="6482">MDIFQLKTNKAASIQTVEMDLLVQHASSVEIPQGTVTWLAQGLAIKENWWLLKEWIG</sequence>
<organism evidence="1 2">
    <name type="scientific">Paxillus rubicundulus Ve08.2h10</name>
    <dbReference type="NCBI Taxonomy" id="930991"/>
    <lineage>
        <taxon>Eukaryota</taxon>
        <taxon>Fungi</taxon>
        <taxon>Dikarya</taxon>
        <taxon>Basidiomycota</taxon>
        <taxon>Agaricomycotina</taxon>
        <taxon>Agaricomycetes</taxon>
        <taxon>Agaricomycetidae</taxon>
        <taxon>Boletales</taxon>
        <taxon>Paxilineae</taxon>
        <taxon>Paxillaceae</taxon>
        <taxon>Paxillus</taxon>
    </lineage>
</organism>
<dbReference type="InParanoid" id="A0A0D0E5C9"/>
<dbReference type="HOGENOM" id="CLU_2997107_0_0_1"/>
<keyword evidence="2" id="KW-1185">Reference proteome</keyword>
<proteinExistence type="predicted"/>
<reference evidence="1 2" key="1">
    <citation type="submission" date="2014-04" db="EMBL/GenBank/DDBJ databases">
        <authorList>
            <consortium name="DOE Joint Genome Institute"/>
            <person name="Kuo A."/>
            <person name="Kohler A."/>
            <person name="Jargeat P."/>
            <person name="Nagy L.G."/>
            <person name="Floudas D."/>
            <person name="Copeland A."/>
            <person name="Barry K.W."/>
            <person name="Cichocki N."/>
            <person name="Veneault-Fourrey C."/>
            <person name="LaButti K."/>
            <person name="Lindquist E.A."/>
            <person name="Lipzen A."/>
            <person name="Lundell T."/>
            <person name="Morin E."/>
            <person name="Murat C."/>
            <person name="Sun H."/>
            <person name="Tunlid A."/>
            <person name="Henrissat B."/>
            <person name="Grigoriev I.V."/>
            <person name="Hibbett D.S."/>
            <person name="Martin F."/>
            <person name="Nordberg H.P."/>
            <person name="Cantor M.N."/>
            <person name="Hua S.X."/>
        </authorList>
    </citation>
    <scope>NUCLEOTIDE SEQUENCE [LARGE SCALE GENOMIC DNA]</scope>
    <source>
        <strain evidence="1 2">Ve08.2h10</strain>
    </source>
</reference>
<dbReference type="Proteomes" id="UP000054538">
    <property type="component" value="Unassembled WGS sequence"/>
</dbReference>
<dbReference type="EMBL" id="KN825253">
    <property type="protein sequence ID" value="KIK92680.1"/>
    <property type="molecule type" value="Genomic_DNA"/>
</dbReference>
<accession>A0A0D0E5C9</accession>
<gene>
    <name evidence="1" type="ORF">PAXRUDRAFT_13092</name>
</gene>
<reference evidence="2" key="2">
    <citation type="submission" date="2015-01" db="EMBL/GenBank/DDBJ databases">
        <title>Evolutionary Origins and Diversification of the Mycorrhizal Mutualists.</title>
        <authorList>
            <consortium name="DOE Joint Genome Institute"/>
            <consortium name="Mycorrhizal Genomics Consortium"/>
            <person name="Kohler A."/>
            <person name="Kuo A."/>
            <person name="Nagy L.G."/>
            <person name="Floudas D."/>
            <person name="Copeland A."/>
            <person name="Barry K.W."/>
            <person name="Cichocki N."/>
            <person name="Veneault-Fourrey C."/>
            <person name="LaButti K."/>
            <person name="Lindquist E.A."/>
            <person name="Lipzen A."/>
            <person name="Lundell T."/>
            <person name="Morin E."/>
            <person name="Murat C."/>
            <person name="Riley R."/>
            <person name="Ohm R."/>
            <person name="Sun H."/>
            <person name="Tunlid A."/>
            <person name="Henrissat B."/>
            <person name="Grigoriev I.V."/>
            <person name="Hibbett D.S."/>
            <person name="Martin F."/>
        </authorList>
    </citation>
    <scope>NUCLEOTIDE SEQUENCE [LARGE SCALE GENOMIC DNA]</scope>
    <source>
        <strain evidence="2">Ve08.2h10</strain>
    </source>
</reference>
<protein>
    <submittedName>
        <fullName evidence="1">Uncharacterized protein</fullName>
    </submittedName>
</protein>
<dbReference type="AlphaFoldDB" id="A0A0D0E5C9"/>
<evidence type="ECO:0000313" key="1">
    <source>
        <dbReference type="EMBL" id="KIK92680.1"/>
    </source>
</evidence>